<dbReference type="EMBL" id="FPIZ01000022">
    <property type="protein sequence ID" value="SFW83315.1"/>
    <property type="molecule type" value="Genomic_DNA"/>
</dbReference>
<evidence type="ECO:0000313" key="1">
    <source>
        <dbReference type="EMBL" id="SFW83315.1"/>
    </source>
</evidence>
<gene>
    <name evidence="1" type="ORF">SAMN05661012_05386</name>
    <name evidence="2" type="ORF">SR876_24075</name>
</gene>
<keyword evidence="4" id="KW-1185">Reference proteome</keyword>
<proteinExistence type="predicted"/>
<protein>
    <submittedName>
        <fullName evidence="1">Uncharacterized protein</fullName>
    </submittedName>
</protein>
<dbReference type="AlphaFoldDB" id="A0A1K1SG10"/>
<sequence length="288" mass="33858">MKRAIPSKHVKEYYLITSANKTIIGQKKLEFVQDKLISFTLVDQQATHLIFEYKLYEQVMQGSSLLHYYSGDMDELQSTLLFKTDLQGNLTDLLQLNDLKLKWQTGFEKNLKKKYPKEFITPLLEETAKLLEDKPRLLESFKGYSAWRFFFQHWFREFNAAETELLNLQHYFGNTDLPLLLQRKVTDHAIETTGTLHVAAFDRNAFSRTLKDLTHKYNIDATLDLTQEEQYQFTRNGSLENAELYLSTGVGTWYNVTSAHQLKRLSKQEFQEQRIVLENLKKEHALPF</sequence>
<evidence type="ECO:0000313" key="3">
    <source>
        <dbReference type="Proteomes" id="UP000183788"/>
    </source>
</evidence>
<dbReference type="OrthoDB" id="642327at2"/>
<dbReference type="STRING" id="1004.SAMN05661012_05386"/>
<reference evidence="2 4" key="2">
    <citation type="submission" date="2023-11" db="EMBL/GenBank/DDBJ databases">
        <title>MicrobeMod: A computational toolkit for identifying prokaryotic methylation and restriction-modification with nanopore sequencing.</title>
        <authorList>
            <person name="Crits-Christoph A."/>
            <person name="Kang S.C."/>
            <person name="Lee H."/>
            <person name="Ostrov N."/>
        </authorList>
    </citation>
    <scope>NUCLEOTIDE SEQUENCE [LARGE SCALE GENOMIC DNA]</scope>
    <source>
        <strain evidence="2 4">ATCC 23090</strain>
    </source>
</reference>
<dbReference type="RefSeq" id="WP_072364406.1">
    <property type="nucleotide sequence ID" value="NZ_CP139972.1"/>
</dbReference>
<accession>A0A1K1SG10</accession>
<reference evidence="1" key="1">
    <citation type="submission" date="2016-11" db="EMBL/GenBank/DDBJ databases">
        <authorList>
            <person name="Jaros S."/>
            <person name="Januszkiewicz K."/>
            <person name="Wedrychowicz H."/>
        </authorList>
    </citation>
    <scope>NUCLEOTIDE SEQUENCE [LARGE SCALE GENOMIC DNA]</scope>
    <source>
        <strain evidence="1">DSM 784</strain>
    </source>
</reference>
<name>A0A1K1SG10_9BACT</name>
<evidence type="ECO:0000313" key="4">
    <source>
        <dbReference type="Proteomes" id="UP001326715"/>
    </source>
</evidence>
<dbReference type="Proteomes" id="UP001326715">
    <property type="component" value="Chromosome"/>
</dbReference>
<organism evidence="1 3">
    <name type="scientific">Chitinophaga sancti</name>
    <dbReference type="NCBI Taxonomy" id="1004"/>
    <lineage>
        <taxon>Bacteria</taxon>
        <taxon>Pseudomonadati</taxon>
        <taxon>Bacteroidota</taxon>
        <taxon>Chitinophagia</taxon>
        <taxon>Chitinophagales</taxon>
        <taxon>Chitinophagaceae</taxon>
        <taxon>Chitinophaga</taxon>
    </lineage>
</organism>
<dbReference type="Proteomes" id="UP000183788">
    <property type="component" value="Unassembled WGS sequence"/>
</dbReference>
<dbReference type="EMBL" id="CP140154">
    <property type="protein sequence ID" value="WQG88008.1"/>
    <property type="molecule type" value="Genomic_DNA"/>
</dbReference>
<evidence type="ECO:0000313" key="2">
    <source>
        <dbReference type="EMBL" id="WQG88008.1"/>
    </source>
</evidence>